<protein>
    <submittedName>
        <fullName evidence="1">Uncharacterized protein</fullName>
    </submittedName>
</protein>
<proteinExistence type="predicted"/>
<dbReference type="EMBL" id="VSSQ01060021">
    <property type="protein sequence ID" value="MPN13521.1"/>
    <property type="molecule type" value="Genomic_DNA"/>
</dbReference>
<organism evidence="1">
    <name type="scientific">bioreactor metagenome</name>
    <dbReference type="NCBI Taxonomy" id="1076179"/>
    <lineage>
        <taxon>unclassified sequences</taxon>
        <taxon>metagenomes</taxon>
        <taxon>ecological metagenomes</taxon>
    </lineage>
</organism>
<comment type="caution">
    <text evidence="1">The sequence shown here is derived from an EMBL/GenBank/DDBJ whole genome shotgun (WGS) entry which is preliminary data.</text>
</comment>
<sequence>MPTVVQIGQFVEAGQAFEFLLVVLDLRDVGGNPADAGDFAGRVAGRKFDRQEAGFTSRVDQGFLGFDGAAGGHDFLVDLAVGFGHGGREYVGIGLAERLGARQAGDLLVHAIDQQVAAFTILDVGGGRAVLDHIGQEVSAFGELATQGLLDREVAHHADEETVVRRFGLGNAQMHRKGFAVFA</sequence>
<name>A0A645FGM2_9ZZZZ</name>
<dbReference type="AlphaFoldDB" id="A0A645FGM2"/>
<evidence type="ECO:0000313" key="1">
    <source>
        <dbReference type="EMBL" id="MPN13521.1"/>
    </source>
</evidence>
<gene>
    <name evidence="1" type="ORF">SDC9_160842</name>
</gene>
<reference evidence="1" key="1">
    <citation type="submission" date="2019-08" db="EMBL/GenBank/DDBJ databases">
        <authorList>
            <person name="Kucharzyk K."/>
            <person name="Murdoch R.W."/>
            <person name="Higgins S."/>
            <person name="Loffler F."/>
        </authorList>
    </citation>
    <scope>NUCLEOTIDE SEQUENCE</scope>
</reference>
<accession>A0A645FGM2</accession>